<proteinExistence type="predicted"/>
<dbReference type="Proteomes" id="UP000281553">
    <property type="component" value="Unassembled WGS sequence"/>
</dbReference>
<evidence type="ECO:0000313" key="3">
    <source>
        <dbReference type="Proteomes" id="UP000281553"/>
    </source>
</evidence>
<dbReference type="InterPro" id="IPR029071">
    <property type="entry name" value="Ubiquitin-like_domsf"/>
</dbReference>
<name>A0A3P7MGL7_DIBLA</name>
<dbReference type="OrthoDB" id="6253962at2759"/>
<organism evidence="2 3">
    <name type="scientific">Dibothriocephalus latus</name>
    <name type="common">Fish tapeworm</name>
    <name type="synonym">Diphyllobothrium latum</name>
    <dbReference type="NCBI Taxonomy" id="60516"/>
    <lineage>
        <taxon>Eukaryota</taxon>
        <taxon>Metazoa</taxon>
        <taxon>Spiralia</taxon>
        <taxon>Lophotrochozoa</taxon>
        <taxon>Platyhelminthes</taxon>
        <taxon>Cestoda</taxon>
        <taxon>Eucestoda</taxon>
        <taxon>Diphyllobothriidea</taxon>
        <taxon>Diphyllobothriidae</taxon>
        <taxon>Dibothriocephalus</taxon>
    </lineage>
</organism>
<keyword evidence="3" id="KW-1185">Reference proteome</keyword>
<reference evidence="2 3" key="1">
    <citation type="submission" date="2018-11" db="EMBL/GenBank/DDBJ databases">
        <authorList>
            <consortium name="Pathogen Informatics"/>
        </authorList>
    </citation>
    <scope>NUCLEOTIDE SEQUENCE [LARGE SCALE GENOMIC DNA]</scope>
</reference>
<dbReference type="SUPFAM" id="SSF54236">
    <property type="entry name" value="Ubiquitin-like"/>
    <property type="match status" value="1"/>
</dbReference>
<dbReference type="Gene3D" id="3.10.20.90">
    <property type="entry name" value="Phosphatidylinositol 3-kinase Catalytic Subunit, Chain A, domain 1"/>
    <property type="match status" value="1"/>
</dbReference>
<sequence length="71" mass="7941">MEKQTLLFGGFILEDSYQLKAFGIENGSSIFLSFPLDFTRDNAMAIMLPSAVEVRPLVNIMATVDDLKEKL</sequence>
<evidence type="ECO:0000313" key="2">
    <source>
        <dbReference type="EMBL" id="VDN28615.1"/>
    </source>
</evidence>
<dbReference type="AlphaFoldDB" id="A0A3P7MGL7"/>
<feature type="domain" description="Ubiquitin-like" evidence="1">
    <location>
        <begin position="1"/>
        <end position="32"/>
    </location>
</feature>
<accession>A0A3P7MGL7</accession>
<dbReference type="CDD" id="cd17039">
    <property type="entry name" value="Ubl_ubiquitin_like"/>
    <property type="match status" value="1"/>
</dbReference>
<dbReference type="PROSITE" id="PS50053">
    <property type="entry name" value="UBIQUITIN_2"/>
    <property type="match status" value="1"/>
</dbReference>
<evidence type="ECO:0000259" key="1">
    <source>
        <dbReference type="PROSITE" id="PS50053"/>
    </source>
</evidence>
<protein>
    <recommendedName>
        <fullName evidence="1">Ubiquitin-like domain-containing protein</fullName>
    </recommendedName>
</protein>
<dbReference type="EMBL" id="UYRU01077873">
    <property type="protein sequence ID" value="VDN28615.1"/>
    <property type="molecule type" value="Genomic_DNA"/>
</dbReference>
<gene>
    <name evidence="2" type="ORF">DILT_LOCUS15212</name>
</gene>
<dbReference type="InterPro" id="IPR000626">
    <property type="entry name" value="Ubiquitin-like_dom"/>
</dbReference>